<dbReference type="OrthoDB" id="47198at2"/>
<dbReference type="Proteomes" id="UP000284120">
    <property type="component" value="Unassembled WGS sequence"/>
</dbReference>
<protein>
    <submittedName>
        <fullName evidence="1">Uncharacterized protein</fullName>
    </submittedName>
</protein>
<accession>A0A3S3PQC8</accession>
<reference evidence="1 2" key="1">
    <citation type="submission" date="2018-06" db="EMBL/GenBank/DDBJ databases">
        <title>Pedobacter endophyticus sp. nov., an endophytic bacterium isolated from a leaf of Triticum aestivum.</title>
        <authorList>
            <person name="Zhang L."/>
        </authorList>
    </citation>
    <scope>NUCLEOTIDE SEQUENCE [LARGE SCALE GENOMIC DNA]</scope>
    <source>
        <strain evidence="1 2">CM134L-2</strain>
    </source>
</reference>
<dbReference type="EMBL" id="SAYW01000001">
    <property type="protein sequence ID" value="RWU10570.1"/>
    <property type="molecule type" value="Genomic_DNA"/>
</dbReference>
<organism evidence="1 2">
    <name type="scientific">Pedobacter chitinilyticus</name>
    <dbReference type="NCBI Taxonomy" id="2233776"/>
    <lineage>
        <taxon>Bacteria</taxon>
        <taxon>Pseudomonadati</taxon>
        <taxon>Bacteroidota</taxon>
        <taxon>Sphingobacteriia</taxon>
        <taxon>Sphingobacteriales</taxon>
        <taxon>Sphingobacteriaceae</taxon>
        <taxon>Pedobacter</taxon>
    </lineage>
</organism>
<name>A0A3S3PQC8_9SPHI</name>
<comment type="caution">
    <text evidence="1">The sequence shown here is derived from an EMBL/GenBank/DDBJ whole genome shotgun (WGS) entry which is preliminary data.</text>
</comment>
<dbReference type="AlphaFoldDB" id="A0A3S3PQC8"/>
<proteinExistence type="predicted"/>
<gene>
    <name evidence="1" type="ORF">DPV69_04320</name>
</gene>
<keyword evidence="2" id="KW-1185">Reference proteome</keyword>
<evidence type="ECO:0000313" key="1">
    <source>
        <dbReference type="EMBL" id="RWU10570.1"/>
    </source>
</evidence>
<evidence type="ECO:0000313" key="2">
    <source>
        <dbReference type="Proteomes" id="UP000284120"/>
    </source>
</evidence>
<sequence>MERAYRLNLNMQPNGDHEVHADDCRYYPTLTYDSLGRFSTCASAVAEAKRKHPTKAINGCVHCARECHTG</sequence>